<evidence type="ECO:0000256" key="3">
    <source>
        <dbReference type="ARBA" id="ARBA00022723"/>
    </source>
</evidence>
<dbReference type="InterPro" id="IPR001273">
    <property type="entry name" value="ArAA_hydroxylase"/>
</dbReference>
<feature type="binding site" evidence="7">
    <location>
        <position position="208"/>
    </location>
    <ligand>
        <name>Fe cation</name>
        <dbReference type="ChEBI" id="CHEBI:24875"/>
    </ligand>
</feature>
<feature type="domain" description="Biopterin-dependent aromatic amino acid hydroxylase family profile" evidence="8">
    <location>
        <begin position="1"/>
        <end position="298"/>
    </location>
</feature>
<keyword evidence="5 7" id="KW-0408">Iron</keyword>
<evidence type="ECO:0000256" key="6">
    <source>
        <dbReference type="ARBA" id="ARBA00023033"/>
    </source>
</evidence>
<reference evidence="9 10" key="1">
    <citation type="journal article" date="2018" name="J. Microbiol.">
        <title>Baekduia soli gen. nov., sp. nov., a novel bacterium isolated from the soil of Baekdu Mountain and proposal of a novel family name, Baekduiaceae fam. nov.</title>
        <authorList>
            <person name="An D.S."/>
            <person name="Siddiqi M.Z."/>
            <person name="Kim K.H."/>
            <person name="Yu H.S."/>
            <person name="Im W.T."/>
        </authorList>
    </citation>
    <scope>NUCLEOTIDE SEQUENCE [LARGE SCALE GENOMIC DNA]</scope>
    <source>
        <strain evidence="9 10">BR7-21</strain>
    </source>
</reference>
<name>A0A5B8U526_9ACTN</name>
<comment type="cofactor">
    <cofactor evidence="1 7">
        <name>Fe(2+)</name>
        <dbReference type="ChEBI" id="CHEBI:29033"/>
    </cofactor>
</comment>
<dbReference type="Gene3D" id="1.10.800.10">
    <property type="entry name" value="Aromatic amino acid hydroxylase"/>
    <property type="match status" value="1"/>
</dbReference>
<protein>
    <submittedName>
        <fullName evidence="9">Phenylalanine 4-monooxygenase</fullName>
        <ecNumber evidence="9">1.14.16.1</ecNumber>
    </submittedName>
</protein>
<dbReference type="Pfam" id="PF00351">
    <property type="entry name" value="Biopterin_H"/>
    <property type="match status" value="1"/>
</dbReference>
<organism evidence="9 10">
    <name type="scientific">Baekduia soli</name>
    <dbReference type="NCBI Taxonomy" id="496014"/>
    <lineage>
        <taxon>Bacteria</taxon>
        <taxon>Bacillati</taxon>
        <taxon>Actinomycetota</taxon>
        <taxon>Thermoleophilia</taxon>
        <taxon>Solirubrobacterales</taxon>
        <taxon>Baekduiaceae</taxon>
        <taxon>Baekduia</taxon>
    </lineage>
</organism>
<dbReference type="EMBL" id="CP042430">
    <property type="protein sequence ID" value="QEC48183.1"/>
    <property type="molecule type" value="Genomic_DNA"/>
</dbReference>
<dbReference type="GO" id="GO:0005506">
    <property type="term" value="F:iron ion binding"/>
    <property type="evidence" value="ECO:0007669"/>
    <property type="project" value="InterPro"/>
</dbReference>
<dbReference type="PRINTS" id="PR00372">
    <property type="entry name" value="FYWHYDRXLASE"/>
</dbReference>
<keyword evidence="3 7" id="KW-0479">Metal-binding</keyword>
<feature type="binding site" evidence="7">
    <location>
        <position position="162"/>
    </location>
    <ligand>
        <name>Fe cation</name>
        <dbReference type="ChEBI" id="CHEBI:24875"/>
    </ligand>
</feature>
<dbReference type="EC" id="1.14.16.1" evidence="9"/>
<evidence type="ECO:0000256" key="4">
    <source>
        <dbReference type="ARBA" id="ARBA00023002"/>
    </source>
</evidence>
<gene>
    <name evidence="9" type="ORF">FSW04_11790</name>
</gene>
<dbReference type="InterPro" id="IPR036951">
    <property type="entry name" value="ArAA_hydroxylase_sf"/>
</dbReference>
<proteinExistence type="inferred from homology"/>
<dbReference type="CDD" id="cd00361">
    <property type="entry name" value="arom_aa_hydroxylase"/>
    <property type="match status" value="1"/>
</dbReference>
<evidence type="ECO:0000313" key="10">
    <source>
        <dbReference type="Proteomes" id="UP000321805"/>
    </source>
</evidence>
<sequence>MFEEGQLYSPVTRDGDGTVEVHLGEDHPGFHDAVYRAPRNAIAEVAMAWAPGRPLPDIAYTEAEDGIWRVVSRELHDRHERYACREYLEVKAALGLPEDRVPQLREVTVGLEALSGFTYRPAPGLVELREFYEALGEGVFHSTQYVRHPSEPLYTPEPDVIHEVIGHGNMLASPRLAALKREAGRAARRVETAEALQAIADVFWFTMEFGVLRESGDLRAYGAGILSSYGEIEEFRQMEIRPLDFAEMATIDYDITRYQPVLYCAESLDHLEDAVGGFFAGADDDTPARLRATAGALK</sequence>
<evidence type="ECO:0000256" key="2">
    <source>
        <dbReference type="ARBA" id="ARBA00009712"/>
    </source>
</evidence>
<dbReference type="Proteomes" id="UP000321805">
    <property type="component" value="Chromosome"/>
</dbReference>
<dbReference type="PROSITE" id="PS51410">
    <property type="entry name" value="BH4_AAA_HYDROXYL_2"/>
    <property type="match status" value="1"/>
</dbReference>
<comment type="similarity">
    <text evidence="2">Belongs to the biopterin-dependent aromatic amino acid hydroxylase family.</text>
</comment>
<keyword evidence="10" id="KW-1185">Reference proteome</keyword>
<dbReference type="GO" id="GO:0004505">
    <property type="term" value="F:phenylalanine 4-monooxygenase activity"/>
    <property type="evidence" value="ECO:0007669"/>
    <property type="project" value="UniProtKB-EC"/>
</dbReference>
<dbReference type="SUPFAM" id="SSF56534">
    <property type="entry name" value="Aromatic aminoacid monoxygenases, catalytic and oligomerization domains"/>
    <property type="match status" value="1"/>
</dbReference>
<evidence type="ECO:0000259" key="8">
    <source>
        <dbReference type="PROSITE" id="PS51410"/>
    </source>
</evidence>
<feature type="binding site" evidence="7">
    <location>
        <position position="167"/>
    </location>
    <ligand>
        <name>Fe cation</name>
        <dbReference type="ChEBI" id="CHEBI:24875"/>
    </ligand>
</feature>
<dbReference type="AlphaFoldDB" id="A0A5B8U526"/>
<evidence type="ECO:0000256" key="5">
    <source>
        <dbReference type="ARBA" id="ARBA00023004"/>
    </source>
</evidence>
<dbReference type="OrthoDB" id="9780502at2"/>
<dbReference type="PANTHER" id="PTHR11473:SF24">
    <property type="entry name" value="PHENYLALANINE-4-HYDROXYLASE"/>
    <property type="match status" value="1"/>
</dbReference>
<dbReference type="InterPro" id="IPR019774">
    <property type="entry name" value="Aromatic-AA_hydroxylase_C"/>
</dbReference>
<dbReference type="InterPro" id="IPR036329">
    <property type="entry name" value="Aro-AA_hydroxylase_C_sf"/>
</dbReference>
<evidence type="ECO:0000256" key="7">
    <source>
        <dbReference type="PIRSR" id="PIRSR601273-2"/>
    </source>
</evidence>
<keyword evidence="6 9" id="KW-0503">Monooxygenase</keyword>
<dbReference type="KEGG" id="bsol:FSW04_11790"/>
<dbReference type="NCBIfam" id="NF008877">
    <property type="entry name" value="PRK11913.1-2"/>
    <property type="match status" value="1"/>
</dbReference>
<accession>A0A5B8U526</accession>
<dbReference type="RefSeq" id="WP_146919440.1">
    <property type="nucleotide sequence ID" value="NZ_CP042430.1"/>
</dbReference>
<keyword evidence="4 9" id="KW-0560">Oxidoreductase</keyword>
<evidence type="ECO:0000256" key="1">
    <source>
        <dbReference type="ARBA" id="ARBA00001954"/>
    </source>
</evidence>
<dbReference type="PANTHER" id="PTHR11473">
    <property type="entry name" value="AROMATIC AMINO ACID HYDROXYLASE"/>
    <property type="match status" value="1"/>
</dbReference>
<evidence type="ECO:0000313" key="9">
    <source>
        <dbReference type="EMBL" id="QEC48183.1"/>
    </source>
</evidence>